<sequence>MPRARAPCPADAAVFRKTSVPGAHKTQSDARLVKALAAALSDPTPIKADWRSSRSRIIAELVESEQRYVGGLRHIHDQFYQPMSSMLPRPTVSRIFGNFADILQVSKELLGRLESRASARPDASELIGDVLLPIVPFFKVYTLFVKNFSAALQCIDDERRRNERFERILLDGEATDDSKVSGLSLQAQLLAVVQRVPRYQMLLGELMKNTPDTHPDYPDVAAAHSAVASTAVQINEALREHEHTLHVLELQRMLNNLPEPLVVPGRRLILHETLLKTCRRAVLPRHVILFSDCVMYARTHEWEEKGERPLSWSGSFEEGPFVFRRKLPLHEITVICYDDVARHANRFDLHTSACSFSLYAPTQDARDKWVRAIREAQAEHFSSLRSLCKTPPVEDKKDAAAAIPRLDDYTAPVWVPDNMSRSEYGAGAITADCVARSFAIATNENVARACTSCFDATFGGQQVASPQYPVLASPQVRPASLSPPPAPSMPGARPILVTVPPERAGIGDGLSYHCHQCLNYTP</sequence>
<dbReference type="SUPFAM" id="SSF48065">
    <property type="entry name" value="DBL homology domain (DH-domain)"/>
    <property type="match status" value="1"/>
</dbReference>
<dbReference type="Gene3D" id="2.30.29.30">
    <property type="entry name" value="Pleckstrin-homology domain (PH domain)/Phosphotyrosine-binding domain (PTB)"/>
    <property type="match status" value="1"/>
</dbReference>
<dbReference type="EMBL" id="CP119880">
    <property type="protein sequence ID" value="WFD36229.1"/>
    <property type="molecule type" value="Genomic_DNA"/>
</dbReference>
<dbReference type="Pfam" id="PF00621">
    <property type="entry name" value="RhoGEF"/>
    <property type="match status" value="1"/>
</dbReference>
<dbReference type="InterPro" id="IPR011993">
    <property type="entry name" value="PH-like_dom_sf"/>
</dbReference>
<gene>
    <name evidence="3" type="ORF">MCUN1_003107</name>
</gene>
<dbReference type="PROSITE" id="PS50010">
    <property type="entry name" value="DH_2"/>
    <property type="match status" value="1"/>
</dbReference>
<dbReference type="GO" id="GO:0005737">
    <property type="term" value="C:cytoplasm"/>
    <property type="evidence" value="ECO:0007669"/>
    <property type="project" value="TreeGrafter"/>
</dbReference>
<evidence type="ECO:0000313" key="3">
    <source>
        <dbReference type="EMBL" id="WFD36229.1"/>
    </source>
</evidence>
<dbReference type="InterPro" id="IPR000219">
    <property type="entry name" value="DH_dom"/>
</dbReference>
<dbReference type="Gene3D" id="1.20.900.10">
    <property type="entry name" value="Dbl homology (DH) domain"/>
    <property type="match status" value="1"/>
</dbReference>
<dbReference type="PANTHER" id="PTHR12673:SF270">
    <property type="entry name" value="FYVE-TYPE DOMAIN-CONTAINING PROTEIN"/>
    <property type="match status" value="1"/>
</dbReference>
<evidence type="ECO:0000313" key="4">
    <source>
        <dbReference type="Proteomes" id="UP001219933"/>
    </source>
</evidence>
<dbReference type="SMART" id="SM00233">
    <property type="entry name" value="PH"/>
    <property type="match status" value="1"/>
</dbReference>
<dbReference type="InterPro" id="IPR035899">
    <property type="entry name" value="DBL_dom_sf"/>
</dbReference>
<proteinExistence type="predicted"/>
<dbReference type="InterPro" id="IPR001849">
    <property type="entry name" value="PH_domain"/>
</dbReference>
<keyword evidence="4" id="KW-1185">Reference proteome</keyword>
<feature type="domain" description="DH" evidence="2">
    <location>
        <begin position="53"/>
        <end position="237"/>
    </location>
</feature>
<accession>A0AAF0EXA9</accession>
<dbReference type="Proteomes" id="UP001219933">
    <property type="component" value="Chromosome 4"/>
</dbReference>
<name>A0AAF0EXA9_9BASI</name>
<dbReference type="GO" id="GO:0005085">
    <property type="term" value="F:guanyl-nucleotide exchange factor activity"/>
    <property type="evidence" value="ECO:0007669"/>
    <property type="project" value="InterPro"/>
</dbReference>
<protein>
    <recommendedName>
        <fullName evidence="5">DH domain-containing protein</fullName>
    </recommendedName>
</protein>
<reference evidence="3" key="1">
    <citation type="submission" date="2023-03" db="EMBL/GenBank/DDBJ databases">
        <title>Mating type loci evolution in Malassezia.</title>
        <authorList>
            <person name="Coelho M.A."/>
        </authorList>
    </citation>
    <scope>NUCLEOTIDE SEQUENCE</scope>
    <source>
        <strain evidence="3">CBS 11721</strain>
    </source>
</reference>
<dbReference type="CDD" id="cd00160">
    <property type="entry name" value="RhoGEF"/>
    <property type="match status" value="1"/>
</dbReference>
<dbReference type="PROSITE" id="PS50003">
    <property type="entry name" value="PH_DOMAIN"/>
    <property type="match status" value="1"/>
</dbReference>
<organism evidence="3 4">
    <name type="scientific">Malassezia cuniculi</name>
    <dbReference type="NCBI Taxonomy" id="948313"/>
    <lineage>
        <taxon>Eukaryota</taxon>
        <taxon>Fungi</taxon>
        <taxon>Dikarya</taxon>
        <taxon>Basidiomycota</taxon>
        <taxon>Ustilaginomycotina</taxon>
        <taxon>Malasseziomycetes</taxon>
        <taxon>Malasseziales</taxon>
        <taxon>Malasseziaceae</taxon>
        <taxon>Malassezia</taxon>
    </lineage>
</organism>
<evidence type="ECO:0008006" key="5">
    <source>
        <dbReference type="Google" id="ProtNLM"/>
    </source>
</evidence>
<dbReference type="Pfam" id="PF22697">
    <property type="entry name" value="SOS1_NGEF_PH"/>
    <property type="match status" value="1"/>
</dbReference>
<feature type="domain" description="PH" evidence="1">
    <location>
        <begin position="267"/>
        <end position="378"/>
    </location>
</feature>
<dbReference type="AlphaFoldDB" id="A0AAF0EXA9"/>
<dbReference type="InterPro" id="IPR051092">
    <property type="entry name" value="FYVE_RhoGEF_PH"/>
</dbReference>
<dbReference type="SUPFAM" id="SSF50729">
    <property type="entry name" value="PH domain-like"/>
    <property type="match status" value="1"/>
</dbReference>
<dbReference type="SMART" id="SM00325">
    <property type="entry name" value="RhoGEF"/>
    <property type="match status" value="1"/>
</dbReference>
<dbReference type="PANTHER" id="PTHR12673">
    <property type="entry name" value="FACIOGENITAL DYSPLASIA PROTEIN"/>
    <property type="match status" value="1"/>
</dbReference>
<evidence type="ECO:0000259" key="1">
    <source>
        <dbReference type="PROSITE" id="PS50003"/>
    </source>
</evidence>
<dbReference type="InterPro" id="IPR055251">
    <property type="entry name" value="SOS1_NGEF_PH"/>
</dbReference>
<evidence type="ECO:0000259" key="2">
    <source>
        <dbReference type="PROSITE" id="PS50010"/>
    </source>
</evidence>